<keyword evidence="2" id="KW-0472">Membrane</keyword>
<dbReference type="InterPro" id="IPR045339">
    <property type="entry name" value="DUF6534"/>
</dbReference>
<keyword evidence="5" id="KW-1185">Reference proteome</keyword>
<evidence type="ECO:0000313" key="4">
    <source>
        <dbReference type="EMBL" id="KAJ7323879.1"/>
    </source>
</evidence>
<dbReference type="PANTHER" id="PTHR40465">
    <property type="entry name" value="CHROMOSOME 1, WHOLE GENOME SHOTGUN SEQUENCE"/>
    <property type="match status" value="1"/>
</dbReference>
<evidence type="ECO:0000256" key="2">
    <source>
        <dbReference type="SAM" id="Phobius"/>
    </source>
</evidence>
<feature type="transmembrane region" description="Helical" evidence="2">
    <location>
        <begin position="157"/>
        <end position="178"/>
    </location>
</feature>
<accession>A0AAD6ZIE6</accession>
<sequence length="309" mass="34297">MAAYDDVFGSMLIGAWLAAMLYGVVVTQSYQYFLLHPEDGMYRKFLVLSTVLFCTVALAADYANVYLPTVTFWGDTEKVQKQYWPVPLFVTTSTFVGVLVNSFLIHRFYSMSKNLWISILLCLLLVTSFAGSVMVAITIQEFKLYTSRDKAKTAALIWTIATAATDIGIAGALVWQLLSIKSSFKGTQSFIKRVIIQTAQTGSTTSIVSIITLVTYLIKNDSNVPTACNFLIAPLYALTLLSNLKLRRRGHPAAETNSIRMSGIIRFHHTTLATDDIDADPTRTEHPQYPDASIKNDTEPYGGNKVPDF</sequence>
<dbReference type="AlphaFoldDB" id="A0AAD6ZIE6"/>
<feature type="compositionally biased region" description="Basic and acidic residues" evidence="1">
    <location>
        <begin position="280"/>
        <end position="298"/>
    </location>
</feature>
<feature type="domain" description="DUF6534" evidence="3">
    <location>
        <begin position="162"/>
        <end position="248"/>
    </location>
</feature>
<proteinExistence type="predicted"/>
<comment type="caution">
    <text evidence="4">The sequence shown here is derived from an EMBL/GenBank/DDBJ whole genome shotgun (WGS) entry which is preliminary data.</text>
</comment>
<reference evidence="4" key="1">
    <citation type="submission" date="2023-03" db="EMBL/GenBank/DDBJ databases">
        <title>Massive genome expansion in bonnet fungi (Mycena s.s.) driven by repeated elements and novel gene families across ecological guilds.</title>
        <authorList>
            <consortium name="Lawrence Berkeley National Laboratory"/>
            <person name="Harder C.B."/>
            <person name="Miyauchi S."/>
            <person name="Viragh M."/>
            <person name="Kuo A."/>
            <person name="Thoen E."/>
            <person name="Andreopoulos B."/>
            <person name="Lu D."/>
            <person name="Skrede I."/>
            <person name="Drula E."/>
            <person name="Henrissat B."/>
            <person name="Morin E."/>
            <person name="Kohler A."/>
            <person name="Barry K."/>
            <person name="LaButti K."/>
            <person name="Morin E."/>
            <person name="Salamov A."/>
            <person name="Lipzen A."/>
            <person name="Mereny Z."/>
            <person name="Hegedus B."/>
            <person name="Baldrian P."/>
            <person name="Stursova M."/>
            <person name="Weitz H."/>
            <person name="Taylor A."/>
            <person name="Grigoriev I.V."/>
            <person name="Nagy L.G."/>
            <person name="Martin F."/>
            <person name="Kauserud H."/>
        </authorList>
    </citation>
    <scope>NUCLEOTIDE SEQUENCE</scope>
    <source>
        <strain evidence="4">CBHHK002</strain>
    </source>
</reference>
<evidence type="ECO:0000259" key="3">
    <source>
        <dbReference type="Pfam" id="PF20152"/>
    </source>
</evidence>
<feature type="transmembrane region" description="Helical" evidence="2">
    <location>
        <begin position="116"/>
        <end position="137"/>
    </location>
</feature>
<feature type="transmembrane region" description="Helical" evidence="2">
    <location>
        <begin position="45"/>
        <end position="63"/>
    </location>
</feature>
<dbReference type="EMBL" id="JARIHO010000045">
    <property type="protein sequence ID" value="KAJ7323879.1"/>
    <property type="molecule type" value="Genomic_DNA"/>
</dbReference>
<feature type="transmembrane region" description="Helical" evidence="2">
    <location>
        <begin position="12"/>
        <end position="33"/>
    </location>
</feature>
<evidence type="ECO:0000256" key="1">
    <source>
        <dbReference type="SAM" id="MobiDB-lite"/>
    </source>
</evidence>
<gene>
    <name evidence="4" type="ORF">DFH08DRAFT_941366</name>
</gene>
<evidence type="ECO:0000313" key="5">
    <source>
        <dbReference type="Proteomes" id="UP001218218"/>
    </source>
</evidence>
<keyword evidence="2" id="KW-0812">Transmembrane</keyword>
<protein>
    <recommendedName>
        <fullName evidence="3">DUF6534 domain-containing protein</fullName>
    </recommendedName>
</protein>
<name>A0AAD6ZIE6_9AGAR</name>
<dbReference type="Proteomes" id="UP001218218">
    <property type="component" value="Unassembled WGS sequence"/>
</dbReference>
<feature type="transmembrane region" description="Helical" evidence="2">
    <location>
        <begin position="83"/>
        <end position="104"/>
    </location>
</feature>
<dbReference type="PANTHER" id="PTHR40465:SF1">
    <property type="entry name" value="DUF6534 DOMAIN-CONTAINING PROTEIN"/>
    <property type="match status" value="1"/>
</dbReference>
<dbReference type="Pfam" id="PF20152">
    <property type="entry name" value="DUF6534"/>
    <property type="match status" value="1"/>
</dbReference>
<feature type="region of interest" description="Disordered" evidence="1">
    <location>
        <begin position="276"/>
        <end position="309"/>
    </location>
</feature>
<feature type="transmembrane region" description="Helical" evidence="2">
    <location>
        <begin position="199"/>
        <end position="218"/>
    </location>
</feature>
<keyword evidence="2" id="KW-1133">Transmembrane helix</keyword>
<organism evidence="4 5">
    <name type="scientific">Mycena albidolilacea</name>
    <dbReference type="NCBI Taxonomy" id="1033008"/>
    <lineage>
        <taxon>Eukaryota</taxon>
        <taxon>Fungi</taxon>
        <taxon>Dikarya</taxon>
        <taxon>Basidiomycota</taxon>
        <taxon>Agaricomycotina</taxon>
        <taxon>Agaricomycetes</taxon>
        <taxon>Agaricomycetidae</taxon>
        <taxon>Agaricales</taxon>
        <taxon>Marasmiineae</taxon>
        <taxon>Mycenaceae</taxon>
        <taxon>Mycena</taxon>
    </lineage>
</organism>
<feature type="transmembrane region" description="Helical" evidence="2">
    <location>
        <begin position="224"/>
        <end position="241"/>
    </location>
</feature>